<dbReference type="Pfam" id="PF13302">
    <property type="entry name" value="Acetyltransf_3"/>
    <property type="match status" value="1"/>
</dbReference>
<dbReference type="Gene3D" id="3.40.630.30">
    <property type="match status" value="1"/>
</dbReference>
<keyword evidence="3" id="KW-1185">Reference proteome</keyword>
<gene>
    <name evidence="2" type="ORF">ISALK_05535</name>
</gene>
<evidence type="ECO:0000259" key="1">
    <source>
        <dbReference type="PROSITE" id="PS51186"/>
    </source>
</evidence>
<feature type="domain" description="N-acetyltransferase" evidence="1">
    <location>
        <begin position="18"/>
        <end position="174"/>
    </location>
</feature>
<evidence type="ECO:0000313" key="3">
    <source>
        <dbReference type="Proteomes" id="UP000449710"/>
    </source>
</evidence>
<dbReference type="GO" id="GO:0008999">
    <property type="term" value="F:protein-N-terminal-alanine acetyltransferase activity"/>
    <property type="evidence" value="ECO:0007669"/>
    <property type="project" value="TreeGrafter"/>
</dbReference>
<comment type="caution">
    <text evidence="2">The sequence shown here is derived from an EMBL/GenBank/DDBJ whole genome shotgun (WGS) entry which is preliminary data.</text>
</comment>
<sequence>MDTAKYFQEFPVLESKRLVLRGIKSEDGKDLYKYYSDEEVTQYMNINSLDREEEARKLIEKMQGRYEKEEILPWGITFKGEDRLIGTCYLSDFSMGSMATLSYDLSKRHWNVGIMTESLKLIASFAFYQLGLHRIQSFVHPENIASIELLEKLDFTNEGYLRQYQYHYGEKDFRNVFIFSLLKKDFECESICPA</sequence>
<name>A0AA44BDH5_9CLOT</name>
<dbReference type="Proteomes" id="UP000449710">
    <property type="component" value="Unassembled WGS sequence"/>
</dbReference>
<dbReference type="RefSeq" id="WP_160719999.1">
    <property type="nucleotide sequence ID" value="NZ_SUMG01000005.1"/>
</dbReference>
<reference evidence="2 3" key="1">
    <citation type="submission" date="2019-04" db="EMBL/GenBank/DDBJ databases">
        <title>Isachenkonia alkalipeptolytica gen. nov. sp. nov. a new anaerobic, alkiliphilic organothrophic bacterium capable to reduce synthesized ferrihydrite isolated from a soda lake.</title>
        <authorList>
            <person name="Toshchakov S.V."/>
            <person name="Zavarzina D.G."/>
            <person name="Zhilina T.N."/>
            <person name="Kostrikina N.A."/>
            <person name="Kublanov I.V."/>
        </authorList>
    </citation>
    <scope>NUCLEOTIDE SEQUENCE [LARGE SCALE GENOMIC DNA]</scope>
    <source>
        <strain evidence="2 3">Z-1701</strain>
    </source>
</reference>
<dbReference type="EMBL" id="SUMG01000005">
    <property type="protein sequence ID" value="NBG87957.1"/>
    <property type="molecule type" value="Genomic_DNA"/>
</dbReference>
<organism evidence="2 3">
    <name type="scientific">Isachenkonia alkalipeptolytica</name>
    <dbReference type="NCBI Taxonomy" id="2565777"/>
    <lineage>
        <taxon>Bacteria</taxon>
        <taxon>Bacillati</taxon>
        <taxon>Bacillota</taxon>
        <taxon>Clostridia</taxon>
        <taxon>Eubacteriales</taxon>
        <taxon>Clostridiaceae</taxon>
        <taxon>Isachenkonia</taxon>
    </lineage>
</organism>
<dbReference type="InterPro" id="IPR000182">
    <property type="entry name" value="GNAT_dom"/>
</dbReference>
<proteinExistence type="predicted"/>
<dbReference type="AlphaFoldDB" id="A0AA44BDH5"/>
<dbReference type="PROSITE" id="PS51186">
    <property type="entry name" value="GNAT"/>
    <property type="match status" value="1"/>
</dbReference>
<dbReference type="InterPro" id="IPR051531">
    <property type="entry name" value="N-acetyltransferase"/>
</dbReference>
<evidence type="ECO:0000313" key="2">
    <source>
        <dbReference type="EMBL" id="NBG87957.1"/>
    </source>
</evidence>
<protein>
    <submittedName>
        <fullName evidence="2">GNAT family N-acetyltransferase</fullName>
    </submittedName>
</protein>
<dbReference type="InterPro" id="IPR016181">
    <property type="entry name" value="Acyl_CoA_acyltransferase"/>
</dbReference>
<accession>A0AA44BDH5</accession>
<dbReference type="PANTHER" id="PTHR43792:SF9">
    <property type="entry name" value="RIBOSOMAL-PROTEIN-ALANINE ACETYLTRANSFERASE"/>
    <property type="match status" value="1"/>
</dbReference>
<dbReference type="GO" id="GO:0005737">
    <property type="term" value="C:cytoplasm"/>
    <property type="evidence" value="ECO:0007669"/>
    <property type="project" value="TreeGrafter"/>
</dbReference>
<dbReference type="SUPFAM" id="SSF55729">
    <property type="entry name" value="Acyl-CoA N-acyltransferases (Nat)"/>
    <property type="match status" value="1"/>
</dbReference>
<dbReference type="PANTHER" id="PTHR43792">
    <property type="entry name" value="GNAT FAMILY, PUTATIVE (AFU_ORTHOLOGUE AFUA_3G00765)-RELATED-RELATED"/>
    <property type="match status" value="1"/>
</dbReference>